<sequence>MDPDDERPASEPPPPPADEGGGTAWLETYVRHRFAEIGDELTAEEHEERGERATGTAESVDGPEPPEPPQVTADDIAPHLARLARRYRRGPVQD</sequence>
<reference evidence="3" key="1">
    <citation type="journal article" date="2019" name="Int. J. Syst. Evol. Microbiol.">
        <title>The Global Catalogue of Microorganisms (GCM) 10K type strain sequencing project: providing services to taxonomists for standard genome sequencing and annotation.</title>
        <authorList>
            <consortium name="The Broad Institute Genomics Platform"/>
            <consortium name="The Broad Institute Genome Sequencing Center for Infectious Disease"/>
            <person name="Wu L."/>
            <person name="Ma J."/>
        </authorList>
    </citation>
    <scope>NUCLEOTIDE SEQUENCE [LARGE SCALE GENOMIC DNA]</scope>
    <source>
        <strain evidence="3">JCM 17137</strain>
    </source>
</reference>
<dbReference type="Proteomes" id="UP001500908">
    <property type="component" value="Unassembled WGS sequence"/>
</dbReference>
<gene>
    <name evidence="2" type="ORF">GCM10022402_28600</name>
</gene>
<feature type="compositionally biased region" description="Basic residues" evidence="1">
    <location>
        <begin position="82"/>
        <end position="94"/>
    </location>
</feature>
<evidence type="ECO:0000256" key="1">
    <source>
        <dbReference type="SAM" id="MobiDB-lite"/>
    </source>
</evidence>
<protein>
    <submittedName>
        <fullName evidence="2">Uncharacterized protein</fullName>
    </submittedName>
</protein>
<feature type="compositionally biased region" description="Basic and acidic residues" evidence="1">
    <location>
        <begin position="43"/>
        <end position="52"/>
    </location>
</feature>
<evidence type="ECO:0000313" key="2">
    <source>
        <dbReference type="EMBL" id="GAA3747524.1"/>
    </source>
</evidence>
<feature type="region of interest" description="Disordered" evidence="1">
    <location>
        <begin position="1"/>
        <end position="24"/>
    </location>
</feature>
<proteinExistence type="predicted"/>
<organism evidence="2 3">
    <name type="scientific">Salinactinospora qingdaonensis</name>
    <dbReference type="NCBI Taxonomy" id="702744"/>
    <lineage>
        <taxon>Bacteria</taxon>
        <taxon>Bacillati</taxon>
        <taxon>Actinomycetota</taxon>
        <taxon>Actinomycetes</taxon>
        <taxon>Streptosporangiales</taxon>
        <taxon>Nocardiopsidaceae</taxon>
        <taxon>Salinactinospora</taxon>
    </lineage>
</organism>
<evidence type="ECO:0000313" key="3">
    <source>
        <dbReference type="Proteomes" id="UP001500908"/>
    </source>
</evidence>
<comment type="caution">
    <text evidence="2">The sequence shown here is derived from an EMBL/GenBank/DDBJ whole genome shotgun (WGS) entry which is preliminary data.</text>
</comment>
<feature type="region of interest" description="Disordered" evidence="1">
    <location>
        <begin position="36"/>
        <end position="94"/>
    </location>
</feature>
<keyword evidence="3" id="KW-1185">Reference proteome</keyword>
<name>A0ABP7FT13_9ACTN</name>
<accession>A0ABP7FT13</accession>
<dbReference type="EMBL" id="BAABDD010000012">
    <property type="protein sequence ID" value="GAA3747524.1"/>
    <property type="molecule type" value="Genomic_DNA"/>
</dbReference>
<dbReference type="RefSeq" id="WP_344971896.1">
    <property type="nucleotide sequence ID" value="NZ_BAABDD010000012.1"/>
</dbReference>